<dbReference type="PANTHER" id="PTHR43188:SF1">
    <property type="entry name" value="ACYL-COA DEHYDROGENASE"/>
    <property type="match status" value="1"/>
</dbReference>
<evidence type="ECO:0000313" key="2">
    <source>
        <dbReference type="Proteomes" id="UP000743370"/>
    </source>
</evidence>
<protein>
    <submittedName>
        <fullName evidence="1">Uncharacterized protein</fullName>
    </submittedName>
</protein>
<dbReference type="GO" id="GO:0006635">
    <property type="term" value="P:fatty acid beta-oxidation"/>
    <property type="evidence" value="ECO:0007669"/>
    <property type="project" value="InterPro"/>
</dbReference>
<comment type="caution">
    <text evidence="1">The sequence shown here is derived from an EMBL/GenBank/DDBJ whole genome shotgun (WGS) entry which is preliminary data.</text>
</comment>
<reference evidence="1 2" key="1">
    <citation type="submission" date="2020-05" db="EMBL/GenBank/DDBJ databases">
        <title>Vigna angularis (adzuki bean) Var. LongXiaoDou No. 4 denovo assembly.</title>
        <authorList>
            <person name="Xiang H."/>
        </authorList>
    </citation>
    <scope>NUCLEOTIDE SEQUENCE [LARGE SCALE GENOMIC DNA]</scope>
    <source>
        <tissue evidence="1">Leaf</tissue>
    </source>
</reference>
<organism evidence="1 2">
    <name type="scientific">Phaseolus angularis</name>
    <name type="common">Azuki bean</name>
    <name type="synonym">Vigna angularis</name>
    <dbReference type="NCBI Taxonomy" id="3914"/>
    <lineage>
        <taxon>Eukaryota</taxon>
        <taxon>Viridiplantae</taxon>
        <taxon>Streptophyta</taxon>
        <taxon>Embryophyta</taxon>
        <taxon>Tracheophyta</taxon>
        <taxon>Spermatophyta</taxon>
        <taxon>Magnoliopsida</taxon>
        <taxon>eudicotyledons</taxon>
        <taxon>Gunneridae</taxon>
        <taxon>Pentapetalae</taxon>
        <taxon>rosids</taxon>
        <taxon>fabids</taxon>
        <taxon>Fabales</taxon>
        <taxon>Fabaceae</taxon>
        <taxon>Papilionoideae</taxon>
        <taxon>50 kb inversion clade</taxon>
        <taxon>NPAAA clade</taxon>
        <taxon>indigoferoid/millettioid clade</taxon>
        <taxon>Phaseoleae</taxon>
        <taxon>Vigna</taxon>
    </lineage>
</organism>
<dbReference type="GO" id="GO:0005777">
    <property type="term" value="C:peroxisome"/>
    <property type="evidence" value="ECO:0007669"/>
    <property type="project" value="TreeGrafter"/>
</dbReference>
<proteinExistence type="predicted"/>
<dbReference type="EMBL" id="JABFOF010000002">
    <property type="protein sequence ID" value="KAG2404645.1"/>
    <property type="molecule type" value="Genomic_DNA"/>
</dbReference>
<dbReference type="InterPro" id="IPR036250">
    <property type="entry name" value="AcylCo_DH-like_C"/>
</dbReference>
<evidence type="ECO:0000313" key="1">
    <source>
        <dbReference type="EMBL" id="KAG2404645.1"/>
    </source>
</evidence>
<sequence>MVALQPFGLSIRIYDMSQVFLDSMQVYFKKSFHHKSAINNSKVHCVCNKIFARCLLDKKHFGVSLTAFRISQQTPVHMLGSIQAMILDVLDYPEEKRNSCLGERIACGGKGILADFQVAKVFSDLELMYTFEGTYDRNTLVTGREVSGFVKV</sequence>
<dbReference type="PANTHER" id="PTHR43188">
    <property type="entry name" value="ACYL-COENZYME A OXIDASE"/>
    <property type="match status" value="1"/>
</dbReference>
<accession>A0A8T0L3U9</accession>
<dbReference type="Proteomes" id="UP000743370">
    <property type="component" value="Unassembled WGS sequence"/>
</dbReference>
<gene>
    <name evidence="1" type="ORF">HKW66_Vig0115670</name>
</gene>
<dbReference type="SUPFAM" id="SSF47203">
    <property type="entry name" value="Acyl-CoA dehydrogenase C-terminal domain-like"/>
    <property type="match status" value="1"/>
</dbReference>
<dbReference type="Gene3D" id="1.20.140.10">
    <property type="entry name" value="Butyryl-CoA Dehydrogenase, subunit A, domain 3"/>
    <property type="match status" value="1"/>
</dbReference>
<name>A0A8T0L3U9_PHAAN</name>
<dbReference type="InterPro" id="IPR045008">
    <property type="entry name" value="ACX4-like"/>
</dbReference>
<dbReference type="GO" id="GO:0003995">
    <property type="term" value="F:acyl-CoA dehydrogenase activity"/>
    <property type="evidence" value="ECO:0007669"/>
    <property type="project" value="InterPro"/>
</dbReference>
<dbReference type="AlphaFoldDB" id="A0A8T0L3U9"/>